<feature type="domain" description="Alpha/beta hydrolase fold-3" evidence="3">
    <location>
        <begin position="99"/>
        <end position="290"/>
    </location>
</feature>
<organism evidence="4 5">
    <name type="scientific">Aureobasidium pullulans</name>
    <name type="common">Black yeast</name>
    <name type="synonym">Pullularia pullulans</name>
    <dbReference type="NCBI Taxonomy" id="5580"/>
    <lineage>
        <taxon>Eukaryota</taxon>
        <taxon>Fungi</taxon>
        <taxon>Dikarya</taxon>
        <taxon>Ascomycota</taxon>
        <taxon>Pezizomycotina</taxon>
        <taxon>Dothideomycetes</taxon>
        <taxon>Dothideomycetidae</taxon>
        <taxon>Dothideales</taxon>
        <taxon>Saccotheciaceae</taxon>
        <taxon>Aureobasidium</taxon>
    </lineage>
</organism>
<keyword evidence="2" id="KW-0472">Membrane</keyword>
<dbReference type="Proteomes" id="UP000308014">
    <property type="component" value="Unassembled WGS sequence"/>
</dbReference>
<evidence type="ECO:0000259" key="3">
    <source>
        <dbReference type="Pfam" id="PF07859"/>
    </source>
</evidence>
<feature type="region of interest" description="Disordered" evidence="1">
    <location>
        <begin position="425"/>
        <end position="451"/>
    </location>
</feature>
<proteinExistence type="predicted"/>
<dbReference type="SUPFAM" id="SSF53474">
    <property type="entry name" value="alpha/beta-Hydrolases"/>
    <property type="match status" value="1"/>
</dbReference>
<dbReference type="InterPro" id="IPR013094">
    <property type="entry name" value="AB_hydrolase_3"/>
</dbReference>
<keyword evidence="4" id="KW-0378">Hydrolase</keyword>
<feature type="transmembrane region" description="Helical" evidence="2">
    <location>
        <begin position="36"/>
        <end position="58"/>
    </location>
</feature>
<accession>A0A4S8WC37</accession>
<dbReference type="InterPro" id="IPR050466">
    <property type="entry name" value="Carboxylest/Gibb_receptor"/>
</dbReference>
<keyword evidence="2" id="KW-0812">Transmembrane</keyword>
<dbReference type="Pfam" id="PF07859">
    <property type="entry name" value="Abhydrolase_3"/>
    <property type="match status" value="1"/>
</dbReference>
<name>A0A4S8WC37_AURPU</name>
<evidence type="ECO:0000256" key="2">
    <source>
        <dbReference type="SAM" id="Phobius"/>
    </source>
</evidence>
<gene>
    <name evidence="4" type="ORF">D6D24_01175</name>
</gene>
<evidence type="ECO:0000313" key="5">
    <source>
        <dbReference type="Proteomes" id="UP000308014"/>
    </source>
</evidence>
<dbReference type="Gene3D" id="3.40.50.1820">
    <property type="entry name" value="alpha/beta hydrolase"/>
    <property type="match status" value="1"/>
</dbReference>
<dbReference type="InterPro" id="IPR029058">
    <property type="entry name" value="AB_hydrolase_fold"/>
</dbReference>
<dbReference type="GO" id="GO:0016787">
    <property type="term" value="F:hydrolase activity"/>
    <property type="evidence" value="ECO:0007669"/>
    <property type="project" value="UniProtKB-KW"/>
</dbReference>
<dbReference type="AlphaFoldDB" id="A0A4S8WC37"/>
<evidence type="ECO:0000256" key="1">
    <source>
        <dbReference type="SAM" id="MobiDB-lite"/>
    </source>
</evidence>
<evidence type="ECO:0000313" key="4">
    <source>
        <dbReference type="EMBL" id="THW22398.1"/>
    </source>
</evidence>
<feature type="compositionally biased region" description="Polar residues" evidence="1">
    <location>
        <begin position="438"/>
        <end position="451"/>
    </location>
</feature>
<dbReference type="PANTHER" id="PTHR23024:SF24">
    <property type="entry name" value="ALPHA_BETA HYDROLASE FOLD-3 DOMAIN-CONTAINING PROTEIN"/>
    <property type="match status" value="1"/>
</dbReference>
<keyword evidence="2" id="KW-1133">Transmembrane helix</keyword>
<comment type="caution">
    <text evidence="4">The sequence shown here is derived from an EMBL/GenBank/DDBJ whole genome shotgun (WGS) entry which is preliminary data.</text>
</comment>
<dbReference type="EMBL" id="QZAJ01000020">
    <property type="protein sequence ID" value="THW22398.1"/>
    <property type="molecule type" value="Genomic_DNA"/>
</dbReference>
<protein>
    <submittedName>
        <fullName evidence="4">Alpha/beta-hydrolase</fullName>
    </submittedName>
</protein>
<sequence length="451" mass="50304">MQLDDKAETLLSRITKVRDTPPLPAELASLGLRIQYFFLVWAVKITIAVQLAYLRFFYPTPETQPSFIKTYDCRPKLPVRVFEPKSRLGGNQDTLPLYINIHGGAFATCDASIDDSFCKSWSQRTGMVVVSLNYRKSPVHRFPVPVLDIAAVARAVIDDETLNIDKSRVVIGGFSAGGKLALTACQLPELEGRIKAAVSYFPIVDWSAPPHAKWAERLYTEKPSESLNTAGPALDWAYVPAGQNRKEKLLSPCYASREELPKWVCLIGAQHDMLCRESRDMIYSLAGEDVPEYGWDEGWERGTYKWVLAMGVRHGFTDDFRKKRGRSSEQRKQVCEEIYASGSEGPAEGLRQFRPCFSSDVTSSTVTNTIAAVKSNIAVIVSSVIGILALVHKIIAFGDHDLHSDRCQDCSRYCANLLGSLEEKYDEEPPPRRVLRNLPSQSIQSHSPTAA</sequence>
<reference evidence="4 5" key="1">
    <citation type="submission" date="2018-10" db="EMBL/GenBank/DDBJ databases">
        <title>Fifty Aureobasidium pullulans genomes reveal a recombining polyextremotolerant generalist.</title>
        <authorList>
            <person name="Gostincar C."/>
            <person name="Turk M."/>
            <person name="Zajc J."/>
            <person name="Gunde-Cimerman N."/>
        </authorList>
    </citation>
    <scope>NUCLEOTIDE SEQUENCE [LARGE SCALE GENOMIC DNA]</scope>
    <source>
        <strain evidence="4 5">EXF-11318</strain>
    </source>
</reference>
<dbReference type="PANTHER" id="PTHR23024">
    <property type="entry name" value="ARYLACETAMIDE DEACETYLASE"/>
    <property type="match status" value="1"/>
</dbReference>